<dbReference type="AlphaFoldDB" id="A0A8S4PS26"/>
<keyword evidence="5" id="KW-0735">Signal-anchor</keyword>
<comment type="similarity">
    <text evidence="2">Belongs to the sulfotransferase 3 family.</text>
</comment>
<comment type="caution">
    <text evidence="11">The sequence shown here is derived from an EMBL/GenBank/DDBJ whole genome shotgun (WGS) entry which is preliminary data.</text>
</comment>
<keyword evidence="3" id="KW-0808">Transferase</keyword>
<evidence type="ECO:0000256" key="10">
    <source>
        <dbReference type="SAM" id="Phobius"/>
    </source>
</evidence>
<dbReference type="PANTHER" id="PTHR12129">
    <property type="entry name" value="HEPARAN SULFATE 2-O-SULFOTRANSFERASE"/>
    <property type="match status" value="1"/>
</dbReference>
<keyword evidence="12" id="KW-1185">Reference proteome</keyword>
<name>A0A8S4PS26_OWEFU</name>
<dbReference type="Proteomes" id="UP000749559">
    <property type="component" value="Unassembled WGS sequence"/>
</dbReference>
<dbReference type="InterPro" id="IPR005331">
    <property type="entry name" value="Sulfotransferase"/>
</dbReference>
<evidence type="ECO:0000256" key="3">
    <source>
        <dbReference type="ARBA" id="ARBA00022679"/>
    </source>
</evidence>
<reference evidence="11" key="1">
    <citation type="submission" date="2022-03" db="EMBL/GenBank/DDBJ databases">
        <authorList>
            <person name="Martin C."/>
        </authorList>
    </citation>
    <scope>NUCLEOTIDE SEQUENCE</scope>
</reference>
<evidence type="ECO:0000256" key="5">
    <source>
        <dbReference type="ARBA" id="ARBA00022968"/>
    </source>
</evidence>
<dbReference type="OrthoDB" id="10019582at2759"/>
<dbReference type="Gene3D" id="3.40.50.300">
    <property type="entry name" value="P-loop containing nucleotide triphosphate hydrolases"/>
    <property type="match status" value="1"/>
</dbReference>
<organism evidence="11 12">
    <name type="scientific">Owenia fusiformis</name>
    <name type="common">Polychaete worm</name>
    <dbReference type="NCBI Taxonomy" id="6347"/>
    <lineage>
        <taxon>Eukaryota</taxon>
        <taxon>Metazoa</taxon>
        <taxon>Spiralia</taxon>
        <taxon>Lophotrochozoa</taxon>
        <taxon>Annelida</taxon>
        <taxon>Polychaeta</taxon>
        <taxon>Sedentaria</taxon>
        <taxon>Canalipalpata</taxon>
        <taxon>Sabellida</taxon>
        <taxon>Oweniida</taxon>
        <taxon>Oweniidae</taxon>
        <taxon>Owenia</taxon>
    </lineage>
</organism>
<evidence type="ECO:0000313" key="11">
    <source>
        <dbReference type="EMBL" id="CAH1795485.1"/>
    </source>
</evidence>
<dbReference type="Pfam" id="PF03567">
    <property type="entry name" value="Sulfotransfer_2"/>
    <property type="match status" value="1"/>
</dbReference>
<feature type="transmembrane region" description="Helical" evidence="10">
    <location>
        <begin position="7"/>
        <end position="26"/>
    </location>
</feature>
<keyword evidence="9" id="KW-0325">Glycoprotein</keyword>
<evidence type="ECO:0000256" key="9">
    <source>
        <dbReference type="ARBA" id="ARBA00023180"/>
    </source>
</evidence>
<sequence>MRCHVRNFIIWICCMILMILIIYQLMNNSNVSLGSNEEDMLISSRILFEELVAQPEPSIPDSNIIFYNGLPKCGSISFNKNLRSLSESNGFKFIYQEGRGVKLIGNHNKTVQYIDKLYSLSKETRVVKYHDVYFLNFNSYNYSNPNYVNIAREPYSRVASLYYYKQRTCKKGSKYCYHLDQIKNLTFEECLYKWQNDIQICGNYFREVMRVFCGQHHVCLDDKMSHIGVQLAKANIARHYKFVGLLEEYHVSLLALEKLIPAYFTGASRRRKINEPDVKPSFPNKNTEKMIKELLKNSCESRI</sequence>
<gene>
    <name evidence="11" type="ORF">OFUS_LOCUS20019</name>
</gene>
<comment type="subcellular location">
    <subcellularLocation>
        <location evidence="1">Golgi apparatus membrane</location>
        <topology evidence="1">Single-pass type II membrane protein</topology>
    </subcellularLocation>
</comment>
<dbReference type="PANTHER" id="PTHR12129:SF15">
    <property type="entry name" value="URONYL 2-SULFOTRANSFERASE"/>
    <property type="match status" value="1"/>
</dbReference>
<keyword evidence="6 10" id="KW-1133">Transmembrane helix</keyword>
<dbReference type="SUPFAM" id="SSF52540">
    <property type="entry name" value="P-loop containing nucleoside triphosphate hydrolases"/>
    <property type="match status" value="1"/>
</dbReference>
<proteinExistence type="inferred from homology"/>
<dbReference type="InterPro" id="IPR027417">
    <property type="entry name" value="P-loop_NTPase"/>
</dbReference>
<evidence type="ECO:0000256" key="8">
    <source>
        <dbReference type="ARBA" id="ARBA00023136"/>
    </source>
</evidence>
<keyword evidence="4 10" id="KW-0812">Transmembrane</keyword>
<evidence type="ECO:0000256" key="2">
    <source>
        <dbReference type="ARBA" id="ARBA00010569"/>
    </source>
</evidence>
<evidence type="ECO:0000256" key="6">
    <source>
        <dbReference type="ARBA" id="ARBA00022989"/>
    </source>
</evidence>
<evidence type="ECO:0000256" key="1">
    <source>
        <dbReference type="ARBA" id="ARBA00004323"/>
    </source>
</evidence>
<evidence type="ECO:0000313" key="12">
    <source>
        <dbReference type="Proteomes" id="UP000749559"/>
    </source>
</evidence>
<keyword evidence="8 10" id="KW-0472">Membrane</keyword>
<protein>
    <submittedName>
        <fullName evidence="11">Uncharacterized protein</fullName>
    </submittedName>
</protein>
<dbReference type="GO" id="GO:0000139">
    <property type="term" value="C:Golgi membrane"/>
    <property type="evidence" value="ECO:0007669"/>
    <property type="project" value="UniProtKB-SubCell"/>
</dbReference>
<dbReference type="InterPro" id="IPR007734">
    <property type="entry name" value="Heparan_SO4_2-O-STrfase"/>
</dbReference>
<keyword evidence="7" id="KW-0333">Golgi apparatus</keyword>
<evidence type="ECO:0000256" key="7">
    <source>
        <dbReference type="ARBA" id="ARBA00023034"/>
    </source>
</evidence>
<evidence type="ECO:0000256" key="4">
    <source>
        <dbReference type="ARBA" id="ARBA00022692"/>
    </source>
</evidence>
<accession>A0A8S4PS26</accession>
<dbReference type="EMBL" id="CAIIXF020000009">
    <property type="protein sequence ID" value="CAH1795485.1"/>
    <property type="molecule type" value="Genomic_DNA"/>
</dbReference>
<dbReference type="GO" id="GO:0008146">
    <property type="term" value="F:sulfotransferase activity"/>
    <property type="evidence" value="ECO:0007669"/>
    <property type="project" value="InterPro"/>
</dbReference>